<organism evidence="9 10">
    <name type="scientific">Microbacterium murale</name>
    <dbReference type="NCBI Taxonomy" id="1081040"/>
    <lineage>
        <taxon>Bacteria</taxon>
        <taxon>Bacillati</taxon>
        <taxon>Actinomycetota</taxon>
        <taxon>Actinomycetes</taxon>
        <taxon>Micrococcales</taxon>
        <taxon>Microbacteriaceae</taxon>
        <taxon>Microbacterium</taxon>
    </lineage>
</organism>
<keyword evidence="4" id="KW-0653">Protein transport</keyword>
<reference evidence="10" key="1">
    <citation type="journal article" date="2019" name="Int. J. Syst. Evol. Microbiol.">
        <title>The Global Catalogue of Microorganisms (GCM) 10K type strain sequencing project: providing services to taxonomists for standard genome sequencing and annotation.</title>
        <authorList>
            <consortium name="The Broad Institute Genomics Platform"/>
            <consortium name="The Broad Institute Genome Sequencing Center for Infectious Disease"/>
            <person name="Wu L."/>
            <person name="Ma J."/>
        </authorList>
    </citation>
    <scope>NUCLEOTIDE SEQUENCE [LARGE SCALE GENOMIC DNA]</scope>
    <source>
        <strain evidence="10">CCM 7640</strain>
    </source>
</reference>
<keyword evidence="10" id="KW-1185">Reference proteome</keyword>
<proteinExistence type="predicted"/>
<evidence type="ECO:0000256" key="4">
    <source>
        <dbReference type="ARBA" id="ARBA00022927"/>
    </source>
</evidence>
<dbReference type="PRINTS" id="PR01506">
    <property type="entry name" value="TATBPROTEIN"/>
</dbReference>
<sequence length="139" mass="15113">MYMDFGLTFEKLLLIGVIAAVIIGPERLPKAAETFAGFVRKAGEYLRDTKSRMRDEIGPEIDDVDWRKLDPRQYDPRRIIRDALMDDAPSTSAATASAATGTAAVAASAATPVLDTPRSPMVRPAFTSETPPPFDLEAT</sequence>
<dbReference type="Proteomes" id="UP000629365">
    <property type="component" value="Unassembled WGS sequence"/>
</dbReference>
<keyword evidence="7" id="KW-0472">Membrane</keyword>
<name>A0ABQ1RJK4_9MICO</name>
<evidence type="ECO:0000256" key="2">
    <source>
        <dbReference type="ARBA" id="ARBA00022448"/>
    </source>
</evidence>
<dbReference type="Pfam" id="PF02416">
    <property type="entry name" value="TatA_B_E"/>
    <property type="match status" value="1"/>
</dbReference>
<protein>
    <submittedName>
        <fullName evidence="9">Translocase</fullName>
    </submittedName>
</protein>
<keyword evidence="3" id="KW-0812">Transmembrane</keyword>
<evidence type="ECO:0000256" key="6">
    <source>
        <dbReference type="ARBA" id="ARBA00023010"/>
    </source>
</evidence>
<dbReference type="EMBL" id="BMCM01000002">
    <property type="protein sequence ID" value="GGD72728.1"/>
    <property type="molecule type" value="Genomic_DNA"/>
</dbReference>
<dbReference type="InterPro" id="IPR003369">
    <property type="entry name" value="TatA/B/E"/>
</dbReference>
<accession>A0ABQ1RJK4</accession>
<evidence type="ECO:0000256" key="5">
    <source>
        <dbReference type="ARBA" id="ARBA00022989"/>
    </source>
</evidence>
<comment type="caution">
    <text evidence="9">The sequence shown here is derived from an EMBL/GenBank/DDBJ whole genome shotgun (WGS) entry which is preliminary data.</text>
</comment>
<evidence type="ECO:0000313" key="9">
    <source>
        <dbReference type="EMBL" id="GGD72728.1"/>
    </source>
</evidence>
<feature type="compositionally biased region" description="Pro residues" evidence="8">
    <location>
        <begin position="130"/>
        <end position="139"/>
    </location>
</feature>
<keyword evidence="2" id="KW-0813">Transport</keyword>
<evidence type="ECO:0000256" key="7">
    <source>
        <dbReference type="ARBA" id="ARBA00023136"/>
    </source>
</evidence>
<feature type="region of interest" description="Disordered" evidence="8">
    <location>
        <begin position="107"/>
        <end position="139"/>
    </location>
</feature>
<comment type="subcellular location">
    <subcellularLocation>
        <location evidence="1">Membrane</location>
        <topology evidence="1">Single-pass membrane protein</topology>
    </subcellularLocation>
</comment>
<keyword evidence="5" id="KW-1133">Transmembrane helix</keyword>
<evidence type="ECO:0000256" key="1">
    <source>
        <dbReference type="ARBA" id="ARBA00004167"/>
    </source>
</evidence>
<dbReference type="Gene3D" id="1.20.5.3310">
    <property type="match status" value="1"/>
</dbReference>
<keyword evidence="6" id="KW-0811">Translocation</keyword>
<gene>
    <name evidence="9" type="ORF">GCM10007269_14820</name>
</gene>
<evidence type="ECO:0000313" key="10">
    <source>
        <dbReference type="Proteomes" id="UP000629365"/>
    </source>
</evidence>
<evidence type="ECO:0000256" key="8">
    <source>
        <dbReference type="SAM" id="MobiDB-lite"/>
    </source>
</evidence>
<evidence type="ECO:0000256" key="3">
    <source>
        <dbReference type="ARBA" id="ARBA00022692"/>
    </source>
</evidence>